<accession>A0A6A6PIB1</accession>
<dbReference type="EMBL" id="MU001641">
    <property type="protein sequence ID" value="KAF2479665.1"/>
    <property type="molecule type" value="Genomic_DNA"/>
</dbReference>
<dbReference type="RefSeq" id="XP_033586235.1">
    <property type="nucleotide sequence ID" value="XM_033738381.1"/>
</dbReference>
<evidence type="ECO:0000256" key="1">
    <source>
        <dbReference type="SAM" id="MobiDB-lite"/>
    </source>
</evidence>
<organism evidence="2 3">
    <name type="scientific">Neohortaea acidophila</name>
    <dbReference type="NCBI Taxonomy" id="245834"/>
    <lineage>
        <taxon>Eukaryota</taxon>
        <taxon>Fungi</taxon>
        <taxon>Dikarya</taxon>
        <taxon>Ascomycota</taxon>
        <taxon>Pezizomycotina</taxon>
        <taxon>Dothideomycetes</taxon>
        <taxon>Dothideomycetidae</taxon>
        <taxon>Mycosphaerellales</taxon>
        <taxon>Teratosphaeriaceae</taxon>
        <taxon>Neohortaea</taxon>
    </lineage>
</organism>
<keyword evidence="3" id="KW-1185">Reference proteome</keyword>
<sequence length="185" mass="20268">MPQPFVEFYFSPSIAWFGDASVGPYAQRSIALGHLLARCHPRRRDWVAVVICRTRACSTTMIVLASALFCLRVCMGLPIIPLPRHWVRAPHLVLGPIQSRSLHPADHPHDPVLPTLSTARLPGHKPSALLGLHIQSPRPPPTPSRSAMCTAQVSMIPSPSGEGNHVSLPSAPQAWPRHPHRSRVS</sequence>
<proteinExistence type="predicted"/>
<dbReference type="AlphaFoldDB" id="A0A6A6PIB1"/>
<evidence type="ECO:0000313" key="2">
    <source>
        <dbReference type="EMBL" id="KAF2479665.1"/>
    </source>
</evidence>
<dbReference type="Proteomes" id="UP000799767">
    <property type="component" value="Unassembled WGS sequence"/>
</dbReference>
<dbReference type="GeneID" id="54479383"/>
<protein>
    <submittedName>
        <fullName evidence="2">Uncharacterized protein</fullName>
    </submittedName>
</protein>
<name>A0A6A6PIB1_9PEZI</name>
<feature type="region of interest" description="Disordered" evidence="1">
    <location>
        <begin position="154"/>
        <end position="185"/>
    </location>
</feature>
<evidence type="ECO:0000313" key="3">
    <source>
        <dbReference type="Proteomes" id="UP000799767"/>
    </source>
</evidence>
<gene>
    <name evidence="2" type="ORF">BDY17DRAFT_42980</name>
</gene>
<reference evidence="2" key="1">
    <citation type="journal article" date="2020" name="Stud. Mycol.">
        <title>101 Dothideomycetes genomes: a test case for predicting lifestyles and emergence of pathogens.</title>
        <authorList>
            <person name="Haridas S."/>
            <person name="Albert R."/>
            <person name="Binder M."/>
            <person name="Bloem J."/>
            <person name="Labutti K."/>
            <person name="Salamov A."/>
            <person name="Andreopoulos B."/>
            <person name="Baker S."/>
            <person name="Barry K."/>
            <person name="Bills G."/>
            <person name="Bluhm B."/>
            <person name="Cannon C."/>
            <person name="Castanera R."/>
            <person name="Culley D."/>
            <person name="Daum C."/>
            <person name="Ezra D."/>
            <person name="Gonzalez J."/>
            <person name="Henrissat B."/>
            <person name="Kuo A."/>
            <person name="Liang C."/>
            <person name="Lipzen A."/>
            <person name="Lutzoni F."/>
            <person name="Magnuson J."/>
            <person name="Mondo S."/>
            <person name="Nolan M."/>
            <person name="Ohm R."/>
            <person name="Pangilinan J."/>
            <person name="Park H.-J."/>
            <person name="Ramirez L."/>
            <person name="Alfaro M."/>
            <person name="Sun H."/>
            <person name="Tritt A."/>
            <person name="Yoshinaga Y."/>
            <person name="Zwiers L.-H."/>
            <person name="Turgeon B."/>
            <person name="Goodwin S."/>
            <person name="Spatafora J."/>
            <person name="Crous P."/>
            <person name="Grigoriev I."/>
        </authorList>
    </citation>
    <scope>NUCLEOTIDE SEQUENCE</scope>
    <source>
        <strain evidence="2">CBS 113389</strain>
    </source>
</reference>